<sequence length="692" mass="75461">MANDLSPLEVARGHEAEGRLAQAAEEYEQHLRTHPAEEQTLLVLAELYERLGEARKAAKAYELLGQLDEQRGFQPLAIEMLRQAHRLVPGDAEVCLTLVRLLKTAGPTEEAVQVLETAARVAAARGDGGTRRLLLEELLTLDASRSAAVLVLADVLLQEGRREEAAARLREVLSRLDEERRWKERLEVLERLQPLVPEDREVVLTAARLALKRGATRRLLALVRRALDAQPKDPELYALAARGLRQLGDGARALLVHREAARTFSELGRQEQARAEWLMVLGDDPKDEEAQAAVRSLENVLGNSPMGVEVPGMDLGQAPEQPGEASLPAAESHQLEVTPEELSGAELVLERDPLLPSVQPPQPRLEQRVRENLSEEAVFILPEYPELELELEAPIGRVGRRPLMLELEPAPSHPLAPLPRRALVLGTGPESEWMRRALEDTGIECLRVERPEDFPPTVKGLRPGEYEVVVGPAALAEGLYASGPWKVLCLPARGHGEVRELLRAKALPVLEVAPVRSERVYVAVASDGHTTFGLAEWKESVLESRTVVESPAGEQEEERLALAGRGVNALGLRGVTVVVLARHHGAWCLESLDGTIGPGGLAVESRTGVSLPRLALRLLRGDRLEEPPKRSGHALAALLSRLEPTALGNLRLEPAADGTSAFACAHDVEREVAARRLARAITRAGGPAPHDA</sequence>
<comment type="caution">
    <text evidence="3">The sequence shown here is derived from an EMBL/GenBank/DDBJ whole genome shotgun (WGS) entry which is preliminary data.</text>
</comment>
<dbReference type="InterPro" id="IPR011990">
    <property type="entry name" value="TPR-like_helical_dom_sf"/>
</dbReference>
<evidence type="ECO:0000256" key="1">
    <source>
        <dbReference type="ARBA" id="ARBA00022737"/>
    </source>
</evidence>
<keyword evidence="4" id="KW-1185">Reference proteome</keyword>
<dbReference type="Proteomes" id="UP001291309">
    <property type="component" value="Unassembled WGS sequence"/>
</dbReference>
<gene>
    <name evidence="3" type="ORF">SYV04_29690</name>
</gene>
<evidence type="ECO:0000313" key="4">
    <source>
        <dbReference type="Proteomes" id="UP001291309"/>
    </source>
</evidence>
<dbReference type="PANTHER" id="PTHR45586">
    <property type="entry name" value="TPR REPEAT-CONTAINING PROTEIN PA4667"/>
    <property type="match status" value="1"/>
</dbReference>
<accession>A0ABU5HEU5</accession>
<dbReference type="PANTHER" id="PTHR45586:SF1">
    <property type="entry name" value="LIPOPOLYSACCHARIDE ASSEMBLY PROTEIN B"/>
    <property type="match status" value="1"/>
</dbReference>
<dbReference type="SUPFAM" id="SSF48452">
    <property type="entry name" value="TPR-like"/>
    <property type="match status" value="1"/>
</dbReference>
<protein>
    <recommendedName>
        <fullName evidence="5">Tetratricopeptide repeat protein</fullName>
    </recommendedName>
</protein>
<name>A0ABU5HEU5_9BACT</name>
<dbReference type="RefSeq" id="WP_321549322.1">
    <property type="nucleotide sequence ID" value="NZ_JAXIVS010000011.1"/>
</dbReference>
<dbReference type="EMBL" id="JAXIVS010000011">
    <property type="protein sequence ID" value="MDY7230605.1"/>
    <property type="molecule type" value="Genomic_DNA"/>
</dbReference>
<dbReference type="Gene3D" id="1.25.40.10">
    <property type="entry name" value="Tetratricopeptide repeat domain"/>
    <property type="match status" value="2"/>
</dbReference>
<evidence type="ECO:0000313" key="3">
    <source>
        <dbReference type="EMBL" id="MDY7230605.1"/>
    </source>
</evidence>
<evidence type="ECO:0000256" key="2">
    <source>
        <dbReference type="ARBA" id="ARBA00022803"/>
    </source>
</evidence>
<keyword evidence="2" id="KW-0802">TPR repeat</keyword>
<proteinExistence type="predicted"/>
<organism evidence="3 4">
    <name type="scientific">Hyalangium rubrum</name>
    <dbReference type="NCBI Taxonomy" id="3103134"/>
    <lineage>
        <taxon>Bacteria</taxon>
        <taxon>Pseudomonadati</taxon>
        <taxon>Myxococcota</taxon>
        <taxon>Myxococcia</taxon>
        <taxon>Myxococcales</taxon>
        <taxon>Cystobacterineae</taxon>
        <taxon>Archangiaceae</taxon>
        <taxon>Hyalangium</taxon>
    </lineage>
</organism>
<keyword evidence="1" id="KW-0677">Repeat</keyword>
<evidence type="ECO:0008006" key="5">
    <source>
        <dbReference type="Google" id="ProtNLM"/>
    </source>
</evidence>
<dbReference type="InterPro" id="IPR051012">
    <property type="entry name" value="CellSynth/LPSAsmb/PSIAsmb"/>
</dbReference>
<reference evidence="3 4" key="1">
    <citation type="submission" date="2023-12" db="EMBL/GenBank/DDBJ databases">
        <title>the genome sequence of Hyalangium sp. s54d21.</title>
        <authorList>
            <person name="Zhang X."/>
        </authorList>
    </citation>
    <scope>NUCLEOTIDE SEQUENCE [LARGE SCALE GENOMIC DNA]</scope>
    <source>
        <strain evidence="4">s54d21</strain>
    </source>
</reference>